<dbReference type="PRINTS" id="PR01271">
    <property type="entry name" value="HISDACETLASE"/>
</dbReference>
<proteinExistence type="inferred from homology"/>
<evidence type="ECO:0000313" key="26">
    <source>
        <dbReference type="Proteomes" id="UP000472272"/>
    </source>
</evidence>
<keyword evidence="11" id="KW-0156">Chromatin regulator</keyword>
<evidence type="ECO:0000256" key="17">
    <source>
        <dbReference type="ARBA" id="ARBA00042783"/>
    </source>
</evidence>
<dbReference type="InterPro" id="IPR023801">
    <property type="entry name" value="His_deacetylse_dom"/>
</dbReference>
<evidence type="ECO:0000313" key="25">
    <source>
        <dbReference type="Ensembl" id="ENSPMRP00000021804.1"/>
    </source>
</evidence>
<evidence type="ECO:0000256" key="23">
    <source>
        <dbReference type="SAM" id="Phobius"/>
    </source>
</evidence>
<evidence type="ECO:0000256" key="13">
    <source>
        <dbReference type="ARBA" id="ARBA00023163"/>
    </source>
</evidence>
<comment type="catalytic activity">
    <reaction evidence="19">
        <text>N(6)-(2E)-butenoyl-L-lysyl-[protein] + H2O = (2E)-2-butenoate + L-lysyl-[protein]</text>
        <dbReference type="Rhea" id="RHEA:69172"/>
        <dbReference type="Rhea" id="RHEA-COMP:9752"/>
        <dbReference type="Rhea" id="RHEA-COMP:13707"/>
        <dbReference type="ChEBI" id="CHEBI:15377"/>
        <dbReference type="ChEBI" id="CHEBI:29969"/>
        <dbReference type="ChEBI" id="CHEBI:35899"/>
        <dbReference type="ChEBI" id="CHEBI:137954"/>
    </reaction>
    <physiologicalReaction direction="left-to-right" evidence="19">
        <dbReference type="Rhea" id="RHEA:69173"/>
    </physiologicalReaction>
</comment>
<evidence type="ECO:0000256" key="22">
    <source>
        <dbReference type="SAM" id="MobiDB-lite"/>
    </source>
</evidence>
<dbReference type="CDD" id="cd10000">
    <property type="entry name" value="HDAC8"/>
    <property type="match status" value="1"/>
</dbReference>
<dbReference type="GeneTree" id="ENSGT00940000157843"/>
<evidence type="ECO:0000256" key="6">
    <source>
        <dbReference type="ARBA" id="ARBA00022454"/>
    </source>
</evidence>
<dbReference type="Pfam" id="PF00850">
    <property type="entry name" value="Hist_deacetyl"/>
    <property type="match status" value="1"/>
</dbReference>
<keyword evidence="23" id="KW-0472">Membrane</keyword>
<evidence type="ECO:0000256" key="9">
    <source>
        <dbReference type="ARBA" id="ARBA00022723"/>
    </source>
</evidence>
<dbReference type="GO" id="GO:0005737">
    <property type="term" value="C:cytoplasm"/>
    <property type="evidence" value="ECO:0007669"/>
    <property type="project" value="UniProtKB-SubCell"/>
</dbReference>
<evidence type="ECO:0000256" key="20">
    <source>
        <dbReference type="ARBA" id="ARBA00049416"/>
    </source>
</evidence>
<comment type="similarity">
    <text evidence="21">Belongs to the histone deacetylase family. HD Type 1 subfamily.</text>
</comment>
<dbReference type="Ensembl" id="ENSPMRT00000023139.1">
    <property type="protein sequence ID" value="ENSPMRP00000021804.1"/>
    <property type="gene ID" value="ENSPMRG00000014158.1"/>
</dbReference>
<dbReference type="SUPFAM" id="SSF52768">
    <property type="entry name" value="Arginase/deacetylase"/>
    <property type="match status" value="1"/>
</dbReference>
<comment type="cofactor">
    <cofactor evidence="1">
        <name>a divalent metal cation</name>
        <dbReference type="ChEBI" id="CHEBI:60240"/>
    </cofactor>
</comment>
<evidence type="ECO:0000256" key="2">
    <source>
        <dbReference type="ARBA" id="ARBA00004123"/>
    </source>
</evidence>
<keyword evidence="23" id="KW-1133">Transmembrane helix</keyword>
<dbReference type="Gene3D" id="3.40.800.20">
    <property type="entry name" value="Histone deacetylase domain"/>
    <property type="match status" value="1"/>
</dbReference>
<keyword evidence="12" id="KW-0805">Transcription regulation</keyword>
<keyword evidence="9" id="KW-0479">Metal-binding</keyword>
<dbReference type="GO" id="GO:0141221">
    <property type="term" value="F:histone deacetylase activity, hydrolytic mechanism"/>
    <property type="evidence" value="ECO:0007669"/>
    <property type="project" value="UniProtKB-EC"/>
</dbReference>
<accession>A0A670JDY6</accession>
<dbReference type="GO" id="GO:0005694">
    <property type="term" value="C:chromosome"/>
    <property type="evidence" value="ECO:0007669"/>
    <property type="project" value="UniProtKB-SubCell"/>
</dbReference>
<reference evidence="25" key="3">
    <citation type="submission" date="2025-09" db="UniProtKB">
        <authorList>
            <consortium name="Ensembl"/>
        </authorList>
    </citation>
    <scope>IDENTIFICATION</scope>
</reference>
<evidence type="ECO:0000256" key="19">
    <source>
        <dbReference type="ARBA" id="ARBA00049193"/>
    </source>
</evidence>
<dbReference type="FunFam" id="3.40.800.20:FF:000006">
    <property type="entry name" value="Histone deacetylase 8"/>
    <property type="match status" value="1"/>
</dbReference>
<evidence type="ECO:0000256" key="15">
    <source>
        <dbReference type="ARBA" id="ARBA00040347"/>
    </source>
</evidence>
<keyword evidence="14" id="KW-0539">Nucleus</keyword>
<evidence type="ECO:0000256" key="21">
    <source>
        <dbReference type="ARBA" id="ARBA00061569"/>
    </source>
</evidence>
<reference evidence="25 26" key="1">
    <citation type="journal article" date="2019" name="Proc. Natl. Acad. Sci. U.S.A.">
        <title>Regulatory changes in pterin and carotenoid genes underlie balanced color polymorphisms in the wall lizard.</title>
        <authorList>
            <person name="Andrade P."/>
            <person name="Pinho C."/>
            <person name="Perez I de Lanuza G."/>
            <person name="Afonso S."/>
            <person name="Brejcha J."/>
            <person name="Rubin C.J."/>
            <person name="Wallerman O."/>
            <person name="Pereira P."/>
            <person name="Sabatino S.J."/>
            <person name="Bellati A."/>
            <person name="Pellitteri-Rosa D."/>
            <person name="Bosakova Z."/>
            <person name="Bunikis I."/>
            <person name="Carretero M.A."/>
            <person name="Feiner N."/>
            <person name="Marsik P."/>
            <person name="Pauperio F."/>
            <person name="Salvi D."/>
            <person name="Soler L."/>
            <person name="While G.M."/>
            <person name="Uller T."/>
            <person name="Font E."/>
            <person name="Andersson L."/>
            <person name="Carneiro M."/>
        </authorList>
    </citation>
    <scope>NUCLEOTIDE SEQUENCE</scope>
</reference>
<keyword evidence="26" id="KW-1185">Reference proteome</keyword>
<dbReference type="EC" id="3.5.1.98" evidence="5"/>
<keyword evidence="23" id="KW-0812">Transmembrane</keyword>
<evidence type="ECO:0000256" key="4">
    <source>
        <dbReference type="ARBA" id="ARBA00004496"/>
    </source>
</evidence>
<dbReference type="PANTHER" id="PTHR10625">
    <property type="entry name" value="HISTONE DEACETYLASE HDAC1-RELATED"/>
    <property type="match status" value="1"/>
</dbReference>
<feature type="region of interest" description="Disordered" evidence="22">
    <location>
        <begin position="224"/>
        <end position="262"/>
    </location>
</feature>
<evidence type="ECO:0000256" key="3">
    <source>
        <dbReference type="ARBA" id="ARBA00004286"/>
    </source>
</evidence>
<keyword evidence="10" id="KW-0378">Hydrolase</keyword>
<evidence type="ECO:0000256" key="18">
    <source>
        <dbReference type="ARBA" id="ARBA00049136"/>
    </source>
</evidence>
<dbReference type="GO" id="GO:0005634">
    <property type="term" value="C:nucleus"/>
    <property type="evidence" value="ECO:0007669"/>
    <property type="project" value="UniProtKB-SubCell"/>
</dbReference>
<feature type="domain" description="Histone deacetylase" evidence="24">
    <location>
        <begin position="281"/>
        <end position="568"/>
    </location>
</feature>
<evidence type="ECO:0000256" key="11">
    <source>
        <dbReference type="ARBA" id="ARBA00022853"/>
    </source>
</evidence>
<feature type="compositionally biased region" description="Low complexity" evidence="22">
    <location>
        <begin position="244"/>
        <end position="254"/>
    </location>
</feature>
<keyword evidence="8" id="KW-0678">Repressor</keyword>
<evidence type="ECO:0000256" key="7">
    <source>
        <dbReference type="ARBA" id="ARBA00022490"/>
    </source>
</evidence>
<keyword evidence="7" id="KW-0963">Cytoplasm</keyword>
<name>A0A670JDY6_PODMU</name>
<dbReference type="PRINTS" id="PR01270">
    <property type="entry name" value="HDASUPER"/>
</dbReference>
<evidence type="ECO:0000256" key="1">
    <source>
        <dbReference type="ARBA" id="ARBA00001968"/>
    </source>
</evidence>
<evidence type="ECO:0000256" key="10">
    <source>
        <dbReference type="ARBA" id="ARBA00022801"/>
    </source>
</evidence>
<dbReference type="Proteomes" id="UP000472272">
    <property type="component" value="Chromosome 10"/>
</dbReference>
<dbReference type="InterPro" id="IPR037138">
    <property type="entry name" value="His_deacetylse_dom_sf"/>
</dbReference>
<keyword evidence="6" id="KW-0158">Chromosome</keyword>
<evidence type="ECO:0000256" key="5">
    <source>
        <dbReference type="ARBA" id="ARBA00012111"/>
    </source>
</evidence>
<evidence type="ECO:0000256" key="8">
    <source>
        <dbReference type="ARBA" id="ARBA00022491"/>
    </source>
</evidence>
<comment type="catalytic activity">
    <reaction evidence="18">
        <text>N(6)-acetyl-L-lysyl-[protein] + H2O = L-lysyl-[protein] + acetate</text>
        <dbReference type="Rhea" id="RHEA:58108"/>
        <dbReference type="Rhea" id="RHEA-COMP:9752"/>
        <dbReference type="Rhea" id="RHEA-COMP:10731"/>
        <dbReference type="ChEBI" id="CHEBI:15377"/>
        <dbReference type="ChEBI" id="CHEBI:29969"/>
        <dbReference type="ChEBI" id="CHEBI:30089"/>
        <dbReference type="ChEBI" id="CHEBI:61930"/>
    </reaction>
    <physiologicalReaction direction="left-to-right" evidence="18">
        <dbReference type="Rhea" id="RHEA:58109"/>
    </physiologicalReaction>
</comment>
<dbReference type="InterPro" id="IPR000286">
    <property type="entry name" value="HDACs"/>
</dbReference>
<evidence type="ECO:0000259" key="24">
    <source>
        <dbReference type="Pfam" id="PF00850"/>
    </source>
</evidence>
<dbReference type="AlphaFoldDB" id="A0A670JDY6"/>
<dbReference type="InterPro" id="IPR003084">
    <property type="entry name" value="HDAC_I/II"/>
</dbReference>
<reference evidence="25" key="2">
    <citation type="submission" date="2025-08" db="UniProtKB">
        <authorList>
            <consortium name="Ensembl"/>
        </authorList>
    </citation>
    <scope>IDENTIFICATION</scope>
</reference>
<feature type="transmembrane region" description="Helical" evidence="23">
    <location>
        <begin position="121"/>
        <end position="154"/>
    </location>
</feature>
<dbReference type="GO" id="GO:0046872">
    <property type="term" value="F:metal ion binding"/>
    <property type="evidence" value="ECO:0007669"/>
    <property type="project" value="UniProtKB-KW"/>
</dbReference>
<protein>
    <recommendedName>
        <fullName evidence="15">Histone deacetylase 8</fullName>
        <ecNumber evidence="5">3.5.1.98</ecNumber>
    </recommendedName>
    <alternativeName>
        <fullName evidence="16">Protein deacetylase HDAC8</fullName>
    </alternativeName>
    <alternativeName>
        <fullName evidence="17">Protein decrotonylase HDAC8</fullName>
    </alternativeName>
</protein>
<evidence type="ECO:0000256" key="14">
    <source>
        <dbReference type="ARBA" id="ARBA00023242"/>
    </source>
</evidence>
<dbReference type="InterPro" id="IPR023696">
    <property type="entry name" value="Ureohydrolase_dom_sf"/>
</dbReference>
<dbReference type="GO" id="GO:0031507">
    <property type="term" value="P:heterochromatin formation"/>
    <property type="evidence" value="ECO:0007669"/>
    <property type="project" value="TreeGrafter"/>
</dbReference>
<comment type="catalytic activity">
    <reaction evidence="20">
        <text>N(6)-acetyl-L-lysyl-[histone] + H2O = L-lysyl-[histone] + acetate</text>
        <dbReference type="Rhea" id="RHEA:58196"/>
        <dbReference type="Rhea" id="RHEA-COMP:9845"/>
        <dbReference type="Rhea" id="RHEA-COMP:11338"/>
        <dbReference type="ChEBI" id="CHEBI:15377"/>
        <dbReference type="ChEBI" id="CHEBI:29969"/>
        <dbReference type="ChEBI" id="CHEBI:30089"/>
        <dbReference type="ChEBI" id="CHEBI:61930"/>
        <dbReference type="EC" id="3.5.1.98"/>
    </reaction>
    <physiologicalReaction direction="left-to-right" evidence="20">
        <dbReference type="Rhea" id="RHEA:58197"/>
    </physiologicalReaction>
</comment>
<organism evidence="25 26">
    <name type="scientific">Podarcis muralis</name>
    <name type="common">Wall lizard</name>
    <name type="synonym">Lacerta muralis</name>
    <dbReference type="NCBI Taxonomy" id="64176"/>
    <lineage>
        <taxon>Eukaryota</taxon>
        <taxon>Metazoa</taxon>
        <taxon>Chordata</taxon>
        <taxon>Craniata</taxon>
        <taxon>Vertebrata</taxon>
        <taxon>Euteleostomi</taxon>
        <taxon>Lepidosauria</taxon>
        <taxon>Squamata</taxon>
        <taxon>Bifurcata</taxon>
        <taxon>Unidentata</taxon>
        <taxon>Episquamata</taxon>
        <taxon>Laterata</taxon>
        <taxon>Lacertibaenia</taxon>
        <taxon>Lacertidae</taxon>
        <taxon>Podarcis</taxon>
    </lineage>
</organism>
<gene>
    <name evidence="25" type="primary">HDAC8</name>
</gene>
<dbReference type="PANTHER" id="PTHR10625:SF14">
    <property type="entry name" value="HISTONE DEACETYLASE 8"/>
    <property type="match status" value="1"/>
</dbReference>
<evidence type="ECO:0000256" key="16">
    <source>
        <dbReference type="ARBA" id="ARBA00041964"/>
    </source>
</evidence>
<comment type="subcellular location">
    <subcellularLocation>
        <location evidence="3">Chromosome</location>
    </subcellularLocation>
    <subcellularLocation>
        <location evidence="4">Cytoplasm</location>
    </subcellularLocation>
    <subcellularLocation>
        <location evidence="2">Nucleus</location>
    </subcellularLocation>
</comment>
<sequence>MKSIASLVVFILFYFILFLQKERGEHHFACRIYFILFYFICLRKERGEHRFACRIYFILFYFISPERAGRASLRLQDLFYFILCLQKERGEHRFACRIYFLLFSFICLRKERGEHRFACRIYFILFFILYFIFYFILFYFILFYFILFYFILFISPERAGRTSLRFQYLFHFIISLYFLLSLSQKQRGGGAPPLLQQLRPPLPSPRPLACVLSPLGNYHSRHAARRQEARPGSAPGLQPAPGSAVPVAPMAEQAAPPPPPPPPVYVHSAQYLARCDALCKVPERASMVHSLIESYSLLDHMRIVPPKVASMEEMAGFHTDAYLQHLQKVSEEGDDDHPESVGFGLGYDCPTSEGIFDYAAAVGGATITAAQCLVNGDCQVAINWPGGWHHAKKDEASGFCYLNDAVLGILRLRQKFGRVLYVDLDLHHGDGVEDAFIFTSKVMTVSLHKFSPGFFPGTGDVTDVGLGKGRYYSVNVPIQDGIQDDRYFQICETVLKEVYAAFSPEAIVLQLGADTIAGDPMCSFNLTPEGVGRCLKYVLQWQRPTLVLGGGGYHLANTARCWAYLTAVILGKTLPSEIPDHKYFTEYGPDYVLEVTPSCRLDRNEPQRIQEILGCIKGNLKNVV</sequence>
<evidence type="ECO:0000256" key="12">
    <source>
        <dbReference type="ARBA" id="ARBA00023015"/>
    </source>
</evidence>
<keyword evidence="13" id="KW-0804">Transcription</keyword>